<comment type="caution">
    <text evidence="2">The sequence shown here is derived from an EMBL/GenBank/DDBJ whole genome shotgun (WGS) entry which is preliminary data.</text>
</comment>
<dbReference type="Proteomes" id="UP000886814">
    <property type="component" value="Unassembled WGS sequence"/>
</dbReference>
<reference evidence="2" key="2">
    <citation type="submission" date="2021-04" db="EMBL/GenBank/DDBJ databases">
        <authorList>
            <person name="Gilroy R."/>
        </authorList>
    </citation>
    <scope>NUCLEOTIDE SEQUENCE</scope>
    <source>
        <strain evidence="2">CHK195-9823</strain>
    </source>
</reference>
<dbReference type="AlphaFoldDB" id="A0A9D1PA34"/>
<organism evidence="2 3">
    <name type="scientific">Candidatus Blautia stercorigallinarum</name>
    <dbReference type="NCBI Taxonomy" id="2838501"/>
    <lineage>
        <taxon>Bacteria</taxon>
        <taxon>Bacillati</taxon>
        <taxon>Bacillota</taxon>
        <taxon>Clostridia</taxon>
        <taxon>Lachnospirales</taxon>
        <taxon>Lachnospiraceae</taxon>
        <taxon>Blautia</taxon>
    </lineage>
</organism>
<name>A0A9D1PA34_9FIRM</name>
<dbReference type="InterPro" id="IPR046582">
    <property type="entry name" value="DUF6630"/>
</dbReference>
<gene>
    <name evidence="2" type="ORF">H9747_00360</name>
</gene>
<sequence length="188" mass="22046">MGFFKSRQEKEGPELQEEPHYHHPLLEIVRIVSSNNPEILDSARKCMKNTEKYYQYHLEDYEARGISLKDSPASLQWMGCIDLLIHHQFACECDWCEELSGFLLAVSDLKNVKRHSLDIEESWFQPRESIPQWCEILDKKWEKSGYVMAAFDIDSDSYVMFLCQKNSLKKLKTLAESLGFRIDLAMNM</sequence>
<dbReference type="Pfam" id="PF20335">
    <property type="entry name" value="DUF6630"/>
    <property type="match status" value="1"/>
</dbReference>
<reference evidence="2" key="1">
    <citation type="journal article" date="2021" name="PeerJ">
        <title>Extensive microbial diversity within the chicken gut microbiome revealed by metagenomics and culture.</title>
        <authorList>
            <person name="Gilroy R."/>
            <person name="Ravi A."/>
            <person name="Getino M."/>
            <person name="Pursley I."/>
            <person name="Horton D.L."/>
            <person name="Alikhan N.F."/>
            <person name="Baker D."/>
            <person name="Gharbi K."/>
            <person name="Hall N."/>
            <person name="Watson M."/>
            <person name="Adriaenssens E.M."/>
            <person name="Foster-Nyarko E."/>
            <person name="Jarju S."/>
            <person name="Secka A."/>
            <person name="Antonio M."/>
            <person name="Oren A."/>
            <person name="Chaudhuri R.R."/>
            <person name="La Ragione R."/>
            <person name="Hildebrand F."/>
            <person name="Pallen M.J."/>
        </authorList>
    </citation>
    <scope>NUCLEOTIDE SEQUENCE</scope>
    <source>
        <strain evidence="2">CHK195-9823</strain>
    </source>
</reference>
<evidence type="ECO:0000259" key="1">
    <source>
        <dbReference type="Pfam" id="PF20335"/>
    </source>
</evidence>
<evidence type="ECO:0000313" key="3">
    <source>
        <dbReference type="Proteomes" id="UP000886814"/>
    </source>
</evidence>
<accession>A0A9D1PA34</accession>
<dbReference type="EMBL" id="DXIQ01000003">
    <property type="protein sequence ID" value="HIV37447.1"/>
    <property type="molecule type" value="Genomic_DNA"/>
</dbReference>
<feature type="domain" description="DUF6630" evidence="1">
    <location>
        <begin position="25"/>
        <end position="184"/>
    </location>
</feature>
<protein>
    <recommendedName>
        <fullName evidence="1">DUF6630 domain-containing protein</fullName>
    </recommendedName>
</protein>
<proteinExistence type="predicted"/>
<evidence type="ECO:0000313" key="2">
    <source>
        <dbReference type="EMBL" id="HIV37447.1"/>
    </source>
</evidence>